<name>A0A9P8CZK2_MORAP</name>
<dbReference type="Proteomes" id="UP000717515">
    <property type="component" value="Unassembled WGS sequence"/>
</dbReference>
<accession>A0A9P8CZK2</accession>
<sequence>MAQALTAQSTSFTYRLYSLQSVAAQSYATLRRQLTSVLFSSSLVGGHAPNPGDTEMSTPWLRNTLISAGAIPKDATVVSVECKGLDGNRGLCGVMTRVLVTYSLNSGDDRKDSHDLHLILKKSGDGRRHRLGNIVSGQVREAIFYSSDLAKTLMPSTLLPKVYYAHGSQWLGEYVILMEDIKQRGAAQGIDSQKPIDVNFVFGNQIWGLPDSIKSLAPPAETAMLDQMFLTAAEMHSQHWNDSRLQQQQWDWLKFASWYRGSGRTQWEWSVQAGLRGWEKGKQKAASGELSVQYSEKFVRILDESFKRASWERLQKRLQDKREPFTLIHGDFHAANMILDRSTNASSAVASSSSTSSSSIVMYDWSEVCVWEPTTDLGQTVISDVAIPLFQAHARIALRKYWERLIELGATKASDYPFETCWKAFLRGGVEKWLWTFAILCNYPGMPASLVQYFHDQLLAFIELADNGGEEYYDITTVCLFSPPDAS</sequence>
<organism evidence="2 3">
    <name type="scientific">Mortierella alpina</name>
    <name type="common">Oleaginous fungus</name>
    <name type="synonym">Mortierella renispora</name>
    <dbReference type="NCBI Taxonomy" id="64518"/>
    <lineage>
        <taxon>Eukaryota</taxon>
        <taxon>Fungi</taxon>
        <taxon>Fungi incertae sedis</taxon>
        <taxon>Mucoromycota</taxon>
        <taxon>Mortierellomycotina</taxon>
        <taxon>Mortierellomycetes</taxon>
        <taxon>Mortierellales</taxon>
        <taxon>Mortierellaceae</taxon>
        <taxon>Mortierella</taxon>
    </lineage>
</organism>
<dbReference type="PANTHER" id="PTHR11012">
    <property type="entry name" value="PROTEIN KINASE-LIKE DOMAIN-CONTAINING"/>
    <property type="match status" value="1"/>
</dbReference>
<evidence type="ECO:0000313" key="2">
    <source>
        <dbReference type="EMBL" id="KAG9325687.1"/>
    </source>
</evidence>
<dbReference type="AlphaFoldDB" id="A0A9P8CZK2"/>
<evidence type="ECO:0000259" key="1">
    <source>
        <dbReference type="Pfam" id="PF01636"/>
    </source>
</evidence>
<dbReference type="EMBL" id="JAIFTL010000034">
    <property type="protein sequence ID" value="KAG9325687.1"/>
    <property type="molecule type" value="Genomic_DNA"/>
</dbReference>
<dbReference type="SUPFAM" id="SSF56112">
    <property type="entry name" value="Protein kinase-like (PK-like)"/>
    <property type="match status" value="1"/>
</dbReference>
<comment type="caution">
    <text evidence="2">The sequence shown here is derived from an EMBL/GenBank/DDBJ whole genome shotgun (WGS) entry which is preliminary data.</text>
</comment>
<dbReference type="PANTHER" id="PTHR11012:SF30">
    <property type="entry name" value="PROTEIN KINASE-LIKE DOMAIN-CONTAINING"/>
    <property type="match status" value="1"/>
</dbReference>
<dbReference type="Pfam" id="PF01636">
    <property type="entry name" value="APH"/>
    <property type="match status" value="1"/>
</dbReference>
<proteinExistence type="predicted"/>
<protein>
    <recommendedName>
        <fullName evidence="1">Aminoglycoside phosphotransferase domain-containing protein</fullName>
    </recommendedName>
</protein>
<evidence type="ECO:0000313" key="3">
    <source>
        <dbReference type="Proteomes" id="UP000717515"/>
    </source>
</evidence>
<dbReference type="InterPro" id="IPR002575">
    <property type="entry name" value="Aminoglycoside_PTrfase"/>
</dbReference>
<reference evidence="2" key="1">
    <citation type="submission" date="2021-07" db="EMBL/GenBank/DDBJ databases">
        <title>Draft genome of Mortierella alpina, strain LL118, isolated from an aspen leaf litter sample.</title>
        <authorList>
            <person name="Yang S."/>
            <person name="Vinatzer B.A."/>
        </authorList>
    </citation>
    <scope>NUCLEOTIDE SEQUENCE</scope>
    <source>
        <strain evidence="2">LL118</strain>
    </source>
</reference>
<feature type="domain" description="Aminoglycoside phosphotransferase" evidence="1">
    <location>
        <begin position="218"/>
        <end position="345"/>
    </location>
</feature>
<gene>
    <name evidence="2" type="ORF">KVV02_006190</name>
</gene>
<dbReference type="InterPro" id="IPR011009">
    <property type="entry name" value="Kinase-like_dom_sf"/>
</dbReference>
<dbReference type="Gene3D" id="3.90.1200.10">
    <property type="match status" value="1"/>
</dbReference>